<feature type="compositionally biased region" description="Basic and acidic residues" evidence="1">
    <location>
        <begin position="43"/>
        <end position="52"/>
    </location>
</feature>
<feature type="compositionally biased region" description="Gly residues" evidence="1">
    <location>
        <begin position="20"/>
        <end position="30"/>
    </location>
</feature>
<name>A3BXL7_ORYSJ</name>
<dbReference type="Proteomes" id="UP000007752">
    <property type="component" value="Chromosome 9"/>
</dbReference>
<accession>A3BXL7</accession>
<feature type="compositionally biased region" description="Basic residues" evidence="1">
    <location>
        <begin position="31"/>
        <end position="42"/>
    </location>
</feature>
<feature type="region of interest" description="Disordered" evidence="1">
    <location>
        <begin position="16"/>
        <end position="52"/>
    </location>
</feature>
<reference evidence="2" key="1">
    <citation type="journal article" date="2005" name="PLoS Biol.">
        <title>The genomes of Oryza sativa: a history of duplications.</title>
        <authorList>
            <person name="Yu J."/>
            <person name="Wang J."/>
            <person name="Lin W."/>
            <person name="Li S."/>
            <person name="Li H."/>
            <person name="Zhou J."/>
            <person name="Ni P."/>
            <person name="Dong W."/>
            <person name="Hu S."/>
            <person name="Zeng C."/>
            <person name="Zhang J."/>
            <person name="Zhang Y."/>
            <person name="Li R."/>
            <person name="Xu Z."/>
            <person name="Li S."/>
            <person name="Li X."/>
            <person name="Zheng H."/>
            <person name="Cong L."/>
            <person name="Lin L."/>
            <person name="Yin J."/>
            <person name="Geng J."/>
            <person name="Li G."/>
            <person name="Shi J."/>
            <person name="Liu J."/>
            <person name="Lv H."/>
            <person name="Li J."/>
            <person name="Wang J."/>
            <person name="Deng Y."/>
            <person name="Ran L."/>
            <person name="Shi X."/>
            <person name="Wang X."/>
            <person name="Wu Q."/>
            <person name="Li C."/>
            <person name="Ren X."/>
            <person name="Wang J."/>
            <person name="Wang X."/>
            <person name="Li D."/>
            <person name="Liu D."/>
            <person name="Zhang X."/>
            <person name="Ji Z."/>
            <person name="Zhao W."/>
            <person name="Sun Y."/>
            <person name="Zhang Z."/>
            <person name="Bao J."/>
            <person name="Han Y."/>
            <person name="Dong L."/>
            <person name="Ji J."/>
            <person name="Chen P."/>
            <person name="Wu S."/>
            <person name="Liu J."/>
            <person name="Xiao Y."/>
            <person name="Bu D."/>
            <person name="Tan J."/>
            <person name="Yang L."/>
            <person name="Ye C."/>
            <person name="Zhang J."/>
            <person name="Xu J."/>
            <person name="Zhou Y."/>
            <person name="Yu Y."/>
            <person name="Zhang B."/>
            <person name="Zhuang S."/>
            <person name="Wei H."/>
            <person name="Liu B."/>
            <person name="Lei M."/>
            <person name="Yu H."/>
            <person name="Li Y."/>
            <person name="Xu H."/>
            <person name="Wei S."/>
            <person name="He X."/>
            <person name="Fang L."/>
            <person name="Zhang Z."/>
            <person name="Zhang Y."/>
            <person name="Huang X."/>
            <person name="Su Z."/>
            <person name="Tong W."/>
            <person name="Li J."/>
            <person name="Tong Z."/>
            <person name="Li S."/>
            <person name="Ye J."/>
            <person name="Wang L."/>
            <person name="Fang L."/>
            <person name="Lei T."/>
            <person name="Chen C."/>
            <person name="Chen H."/>
            <person name="Xu Z."/>
            <person name="Li H."/>
            <person name="Huang H."/>
            <person name="Zhang F."/>
            <person name="Xu H."/>
            <person name="Li N."/>
            <person name="Zhao C."/>
            <person name="Li S."/>
            <person name="Dong L."/>
            <person name="Huang Y."/>
            <person name="Li L."/>
            <person name="Xi Y."/>
            <person name="Qi Q."/>
            <person name="Li W."/>
            <person name="Zhang B."/>
            <person name="Hu W."/>
            <person name="Zhang Y."/>
            <person name="Tian X."/>
            <person name="Jiao Y."/>
            <person name="Liang X."/>
            <person name="Jin J."/>
            <person name="Gao L."/>
            <person name="Zheng W."/>
            <person name="Hao B."/>
            <person name="Liu S."/>
            <person name="Wang W."/>
            <person name="Yuan L."/>
            <person name="Cao M."/>
            <person name="McDermott J."/>
            <person name="Samudrala R."/>
            <person name="Wang J."/>
            <person name="Wong G.K."/>
            <person name="Yang H."/>
        </authorList>
    </citation>
    <scope>NUCLEOTIDE SEQUENCE [LARGE SCALE GENOMIC DNA]</scope>
</reference>
<reference evidence="2" key="2">
    <citation type="submission" date="2008-12" db="EMBL/GenBank/DDBJ databases">
        <title>Improved gene annotation of the rice (Oryza sativa) genomes.</title>
        <authorList>
            <person name="Wang J."/>
            <person name="Li R."/>
            <person name="Fan W."/>
            <person name="Huang Q."/>
            <person name="Zhang J."/>
            <person name="Zhou Y."/>
            <person name="Hu Y."/>
            <person name="Zi S."/>
            <person name="Li J."/>
            <person name="Ni P."/>
            <person name="Zheng H."/>
            <person name="Zhang Y."/>
            <person name="Zhao M."/>
            <person name="Hao Q."/>
            <person name="McDermott J."/>
            <person name="Samudrala R."/>
            <person name="Kristiansen K."/>
            <person name="Wong G.K.-S."/>
        </authorList>
    </citation>
    <scope>NUCLEOTIDE SEQUENCE</scope>
</reference>
<evidence type="ECO:0000256" key="1">
    <source>
        <dbReference type="SAM" id="MobiDB-lite"/>
    </source>
</evidence>
<proteinExistence type="predicted"/>
<evidence type="ECO:0000313" key="2">
    <source>
        <dbReference type="EMBL" id="EAZ44306.1"/>
    </source>
</evidence>
<organism evidence="2">
    <name type="scientific">Oryza sativa subsp. japonica</name>
    <name type="common">Rice</name>
    <dbReference type="NCBI Taxonomy" id="39947"/>
    <lineage>
        <taxon>Eukaryota</taxon>
        <taxon>Viridiplantae</taxon>
        <taxon>Streptophyta</taxon>
        <taxon>Embryophyta</taxon>
        <taxon>Tracheophyta</taxon>
        <taxon>Spermatophyta</taxon>
        <taxon>Magnoliopsida</taxon>
        <taxon>Liliopsida</taxon>
        <taxon>Poales</taxon>
        <taxon>Poaceae</taxon>
        <taxon>BOP clade</taxon>
        <taxon>Oryzoideae</taxon>
        <taxon>Oryzeae</taxon>
        <taxon>Oryzinae</taxon>
        <taxon>Oryza</taxon>
        <taxon>Oryza sativa</taxon>
    </lineage>
</organism>
<sequence>MASVVAVEGAAAALWSGLSRGVGSGKTTRGGGRRASRRRRQAHDHSRSRAEN</sequence>
<protein>
    <submittedName>
        <fullName evidence="2">Uncharacterized protein</fullName>
    </submittedName>
</protein>
<dbReference type="EMBL" id="CM000146">
    <property type="protein sequence ID" value="EAZ44306.1"/>
    <property type="molecule type" value="Genomic_DNA"/>
</dbReference>
<gene>
    <name evidence="2" type="ORF">OsJ_28927</name>
</gene>
<dbReference type="AlphaFoldDB" id="A3BXL7"/>